<dbReference type="CDD" id="cd09917">
    <property type="entry name" value="F-box_SF"/>
    <property type="match status" value="1"/>
</dbReference>
<gene>
    <name evidence="2" type="ORF">CKAN_00533100</name>
</gene>
<dbReference type="Proteomes" id="UP000283530">
    <property type="component" value="Unassembled WGS sequence"/>
</dbReference>
<dbReference type="Pfam" id="PF03478">
    <property type="entry name" value="Beta-prop_KIB1-4"/>
    <property type="match status" value="1"/>
</dbReference>
<organism evidence="2 3">
    <name type="scientific">Cinnamomum micranthum f. kanehirae</name>
    <dbReference type="NCBI Taxonomy" id="337451"/>
    <lineage>
        <taxon>Eukaryota</taxon>
        <taxon>Viridiplantae</taxon>
        <taxon>Streptophyta</taxon>
        <taxon>Embryophyta</taxon>
        <taxon>Tracheophyta</taxon>
        <taxon>Spermatophyta</taxon>
        <taxon>Magnoliopsida</taxon>
        <taxon>Magnoliidae</taxon>
        <taxon>Laurales</taxon>
        <taxon>Lauraceae</taxon>
        <taxon>Cinnamomum</taxon>
    </lineage>
</organism>
<dbReference type="EMBL" id="QPKB01000002">
    <property type="protein sequence ID" value="RWR76868.1"/>
    <property type="molecule type" value="Genomic_DNA"/>
</dbReference>
<dbReference type="OrthoDB" id="642536at2759"/>
<dbReference type="SUPFAM" id="SSF81383">
    <property type="entry name" value="F-box domain"/>
    <property type="match status" value="1"/>
</dbReference>
<evidence type="ECO:0000259" key="1">
    <source>
        <dbReference type="SMART" id="SM00256"/>
    </source>
</evidence>
<protein>
    <submittedName>
        <fullName evidence="2">F-box protein SKIP23-like protein</fullName>
    </submittedName>
</protein>
<name>A0A3S3NX29_9MAGN</name>
<dbReference type="AlphaFoldDB" id="A0A3S3NX29"/>
<dbReference type="InterPro" id="IPR005174">
    <property type="entry name" value="KIB1-4_b-propeller"/>
</dbReference>
<dbReference type="STRING" id="337451.A0A3S3NX29"/>
<feature type="domain" description="F-box" evidence="1">
    <location>
        <begin position="27"/>
        <end position="67"/>
    </location>
</feature>
<accession>A0A3S3NX29</accession>
<evidence type="ECO:0000313" key="3">
    <source>
        <dbReference type="Proteomes" id="UP000283530"/>
    </source>
</evidence>
<dbReference type="InterPro" id="IPR001810">
    <property type="entry name" value="F-box_dom"/>
</dbReference>
<reference evidence="2 3" key="1">
    <citation type="journal article" date="2019" name="Nat. Plants">
        <title>Stout camphor tree genome fills gaps in understanding of flowering plant genome evolution.</title>
        <authorList>
            <person name="Chaw S.M."/>
            <person name="Liu Y.C."/>
            <person name="Wu Y.W."/>
            <person name="Wang H.Y."/>
            <person name="Lin C.I."/>
            <person name="Wu C.S."/>
            <person name="Ke H.M."/>
            <person name="Chang L.Y."/>
            <person name="Hsu C.Y."/>
            <person name="Yang H.T."/>
            <person name="Sudianto E."/>
            <person name="Hsu M.H."/>
            <person name="Wu K.P."/>
            <person name="Wang L.N."/>
            <person name="Leebens-Mack J.H."/>
            <person name="Tsai I.J."/>
        </authorList>
    </citation>
    <scope>NUCLEOTIDE SEQUENCE [LARGE SCALE GENOMIC DNA]</scope>
    <source>
        <strain evidence="3">cv. Chaw 1501</strain>
        <tissue evidence="2">Young leaves</tissue>
    </source>
</reference>
<sequence>MKVALEELSKNMARGRRKKCHVPWPDLPLHLLELVSSRLPLIDYLNFRRVCSTWRAAAKQHNPCPDYPLLMTPGRRVGRRVDDDCRFFIKASDGKRCVMVLPEFGKRYSYVGCFYGWLLIGDLHLRHLLFLMNPFTGARIDLPLWDVTKSVYRATLSSPPTEPNCVVIILNFWYSNITFCRIGDNKWTTQECHLEKPEEALLFRGKFYILCHQLRLPDAECSSQPKLAMMKLPQGPHHSYTSWKCVPYLVESGDEILLVVKGYSRPNGAVDRIIVFQLDLSTSSWLVLESLRDHILFLGENCSLSLQAASLGCRGNRIYFTEPHHSGWWEFDMEKGSIVSISRRNGGHKYTNVNPPVWITPHFV</sequence>
<proteinExistence type="predicted"/>
<keyword evidence="3" id="KW-1185">Reference proteome</keyword>
<dbReference type="PANTHER" id="PTHR33110">
    <property type="entry name" value="F-BOX/KELCH-REPEAT PROTEIN-RELATED"/>
    <property type="match status" value="1"/>
</dbReference>
<dbReference type="Pfam" id="PF00646">
    <property type="entry name" value="F-box"/>
    <property type="match status" value="1"/>
</dbReference>
<dbReference type="InterPro" id="IPR036047">
    <property type="entry name" value="F-box-like_dom_sf"/>
</dbReference>
<comment type="caution">
    <text evidence="2">The sequence shown here is derived from an EMBL/GenBank/DDBJ whole genome shotgun (WGS) entry which is preliminary data.</text>
</comment>
<evidence type="ECO:0000313" key="2">
    <source>
        <dbReference type="EMBL" id="RWR76868.1"/>
    </source>
</evidence>
<dbReference type="Gene3D" id="1.20.1280.50">
    <property type="match status" value="1"/>
</dbReference>
<dbReference type="SMART" id="SM00256">
    <property type="entry name" value="FBOX"/>
    <property type="match status" value="1"/>
</dbReference>